<sequence length="610" mass="68416">MAVRAVWQWVHSWLPPFPQLKKDLKASIALLIALVFCFDQDLANVTGQGVILVAIVMIFYFPVRTYGIQTEAIVMGTLSSLVCALWSLLGSYLANCARDPRNPQPVQPGPSAVFAVFFFLPCFWLTYLRVKTIKGIFPAINGFIILSFTMTESASYPVFSTEITWTFLLPFAVTGALALAVNYLIWPDDSVENYVILLCKVLTTGKEFIKENAEAFLDLQAHQTGTHSLPVLKCQLDEHTLLLVDYKHAVQREVLFNKLSHRDISRLTHHIKNLYPGMHDLGLSNISEKTFRSHSSTLDLNAFDHGIQQMKDPGHQLAKDMLLCIEKMEACLALFLPRSRSVLNACLWPFPRLLSLSSGPTIEAHQAAAHQLEQVAQELRHSLDQFCTEQSACGSDYMATLAIPEASENKPQPFAASFCDTHTGEKKDPASFIDPTFGPLFLLFLYQHGLRTLSKRLLEMATTVQTITSNRTSRRLHFPTMTFKKWLSTSTLSVDTTASTPAAVSNAAPVSGANMNGISLVRTRTRRQTSAPRRHHRPFDPDVEPASTRLEHVFDHLHTFFCWTKELDTLFALKVSLGSVLLCIPAWMPSNAAWYNDWRGKSLLTFLLKT</sequence>
<dbReference type="OrthoDB" id="2274698at2759"/>
<dbReference type="Proteomes" id="UP000242146">
    <property type="component" value="Unassembled WGS sequence"/>
</dbReference>
<dbReference type="InterPro" id="IPR023244">
    <property type="entry name" value="Brefeldin_A-sensitivity_4"/>
</dbReference>
<feature type="transmembrane region" description="Helical" evidence="1">
    <location>
        <begin position="42"/>
        <end position="61"/>
    </location>
</feature>
<dbReference type="EMBL" id="MCGT01000023">
    <property type="protein sequence ID" value="ORX50436.1"/>
    <property type="molecule type" value="Genomic_DNA"/>
</dbReference>
<reference evidence="3 4" key="1">
    <citation type="submission" date="2016-07" db="EMBL/GenBank/DDBJ databases">
        <title>Pervasive Adenine N6-methylation of Active Genes in Fungi.</title>
        <authorList>
            <consortium name="DOE Joint Genome Institute"/>
            <person name="Mondo S.J."/>
            <person name="Dannebaum R.O."/>
            <person name="Kuo R.C."/>
            <person name="Labutti K."/>
            <person name="Haridas S."/>
            <person name="Kuo A."/>
            <person name="Salamov A."/>
            <person name="Ahrendt S.R."/>
            <person name="Lipzen A."/>
            <person name="Sullivan W."/>
            <person name="Andreopoulos W.B."/>
            <person name="Clum A."/>
            <person name="Lindquist E."/>
            <person name="Daum C."/>
            <person name="Ramamoorthy G.K."/>
            <person name="Gryganskyi A."/>
            <person name="Culley D."/>
            <person name="Magnuson J.K."/>
            <person name="James T.Y."/>
            <person name="O'Malley M.A."/>
            <person name="Stajich J.E."/>
            <person name="Spatafora J.W."/>
            <person name="Visel A."/>
            <person name="Grigoriev I.V."/>
        </authorList>
    </citation>
    <scope>NUCLEOTIDE SEQUENCE [LARGE SCALE GENOMIC DNA]</scope>
    <source>
        <strain evidence="3 4">NRRL 3301</strain>
    </source>
</reference>
<feature type="transmembrane region" description="Helical" evidence="1">
    <location>
        <begin position="165"/>
        <end position="186"/>
    </location>
</feature>
<keyword evidence="1" id="KW-1133">Transmembrane helix</keyword>
<comment type="caution">
    <text evidence="3">The sequence shown here is derived from an EMBL/GenBank/DDBJ whole genome shotgun (WGS) entry which is preliminary data.</text>
</comment>
<evidence type="ECO:0000259" key="2">
    <source>
        <dbReference type="Pfam" id="PF10337"/>
    </source>
</evidence>
<name>A0A1X2GC32_9FUNG</name>
<feature type="transmembrane region" description="Helical" evidence="1">
    <location>
        <begin position="106"/>
        <end position="127"/>
    </location>
</feature>
<dbReference type="Pfam" id="PF10337">
    <property type="entry name" value="ArAE_2_N"/>
    <property type="match status" value="1"/>
</dbReference>
<gene>
    <name evidence="3" type="ORF">DM01DRAFT_1408971</name>
</gene>
<keyword evidence="1" id="KW-0472">Membrane</keyword>
<dbReference type="AlphaFoldDB" id="A0A1X2GC32"/>
<keyword evidence="4" id="KW-1185">Reference proteome</keyword>
<protein>
    <recommendedName>
        <fullName evidence="2">Putative ER transporter 6TM N-terminal domain-containing protein</fullName>
    </recommendedName>
</protein>
<evidence type="ECO:0000313" key="3">
    <source>
        <dbReference type="EMBL" id="ORX50436.1"/>
    </source>
</evidence>
<organism evidence="3 4">
    <name type="scientific">Hesseltinella vesiculosa</name>
    <dbReference type="NCBI Taxonomy" id="101127"/>
    <lineage>
        <taxon>Eukaryota</taxon>
        <taxon>Fungi</taxon>
        <taxon>Fungi incertae sedis</taxon>
        <taxon>Mucoromycota</taxon>
        <taxon>Mucoromycotina</taxon>
        <taxon>Mucoromycetes</taxon>
        <taxon>Mucorales</taxon>
        <taxon>Cunninghamellaceae</taxon>
        <taxon>Hesseltinella</taxon>
    </lineage>
</organism>
<evidence type="ECO:0000313" key="4">
    <source>
        <dbReference type="Proteomes" id="UP000242146"/>
    </source>
</evidence>
<feature type="transmembrane region" description="Helical" evidence="1">
    <location>
        <begin position="73"/>
        <end position="94"/>
    </location>
</feature>
<feature type="domain" description="Putative ER transporter 6TM N-terminal" evidence="2">
    <location>
        <begin position="109"/>
        <end position="293"/>
    </location>
</feature>
<evidence type="ECO:0000256" key="1">
    <source>
        <dbReference type="SAM" id="Phobius"/>
    </source>
</evidence>
<dbReference type="PANTHER" id="PTHR37994">
    <property type="entry name" value="ARAE_2_N DOMAIN-CONTAINING PROTEIN-RELATED"/>
    <property type="match status" value="1"/>
</dbReference>
<keyword evidence="1" id="KW-0812">Transmembrane</keyword>
<dbReference type="PRINTS" id="PR02047">
    <property type="entry name" value="BREFELDNASP4"/>
</dbReference>
<accession>A0A1X2GC32</accession>
<feature type="transmembrane region" description="Helical" evidence="1">
    <location>
        <begin position="139"/>
        <end position="159"/>
    </location>
</feature>
<dbReference type="InterPro" id="IPR018823">
    <property type="entry name" value="ArAE_2_N"/>
</dbReference>
<dbReference type="STRING" id="101127.A0A1X2GC32"/>
<proteinExistence type="predicted"/>